<feature type="transmembrane region" description="Helical" evidence="5">
    <location>
        <begin position="204"/>
        <end position="227"/>
    </location>
</feature>
<keyword evidence="4 5" id="KW-0472">Membrane</keyword>
<name>A0A914BHY7_PATMI</name>
<accession>A0A914BHY7</accession>
<feature type="transmembrane region" description="Helical" evidence="5">
    <location>
        <begin position="160"/>
        <end position="184"/>
    </location>
</feature>
<reference evidence="7" key="1">
    <citation type="submission" date="2022-11" db="UniProtKB">
        <authorList>
            <consortium name="EnsemblMetazoa"/>
        </authorList>
    </citation>
    <scope>IDENTIFICATION</scope>
</reference>
<keyword evidence="3 5" id="KW-1133">Transmembrane helix</keyword>
<dbReference type="GeneID" id="119742880"/>
<dbReference type="Pfam" id="PF00001">
    <property type="entry name" value="7tm_1"/>
    <property type="match status" value="1"/>
</dbReference>
<evidence type="ECO:0000313" key="7">
    <source>
        <dbReference type="EnsemblMetazoa" id="XP_038075042.1"/>
    </source>
</evidence>
<evidence type="ECO:0000256" key="2">
    <source>
        <dbReference type="ARBA" id="ARBA00022692"/>
    </source>
</evidence>
<feature type="domain" description="G-protein coupled receptors family 1 profile" evidence="6">
    <location>
        <begin position="53"/>
        <end position="312"/>
    </location>
</feature>
<evidence type="ECO:0000256" key="5">
    <source>
        <dbReference type="SAM" id="Phobius"/>
    </source>
</evidence>
<evidence type="ECO:0000256" key="3">
    <source>
        <dbReference type="ARBA" id="ARBA00022989"/>
    </source>
</evidence>
<evidence type="ECO:0000256" key="4">
    <source>
        <dbReference type="ARBA" id="ARBA00023136"/>
    </source>
</evidence>
<dbReference type="Gene3D" id="1.20.1070.10">
    <property type="entry name" value="Rhodopsin 7-helix transmembrane proteins"/>
    <property type="match status" value="1"/>
</dbReference>
<feature type="transmembrane region" description="Helical" evidence="5">
    <location>
        <begin position="293"/>
        <end position="315"/>
    </location>
</feature>
<sequence>MANQPTIYVTDSVTSGQPLLQSFTVSSTATALGGKVDFGLLFSVILSSMGMLGNALVCFVMLRHRKVFYSPTNKLIIHQSFVDLVASTIFFVRRFALAVPPIADGFIGGFYCRVWWSEWPMYGMFVTSTYNLVAISTERYVATCHPIKHRNAFSPFRLKLVMAAAWLAGWLPAAHLTLICYYDAEVRDCGASWPNFEVQAVAGTLIFVHEIIVPITVMFFAYSRIIWSLRRRSRVREGENNDAAREMFSKANRNVTITLVVVAAFFAICWLPTDIYYLLYNLHVHNNFVEHPVYQVFSVIVVLNLCINPLIYCFAYDRFRKKLKQEFCGNRWLARRVGIAEDGTSNDTGTRITVAAGRGATAGNDKTLTTTVQTAGCSFQTETVVAS</sequence>
<dbReference type="PANTHER" id="PTHR45698:SF1">
    <property type="entry name" value="TRACE AMINE-ASSOCIATED RECEPTOR 13C-LIKE"/>
    <property type="match status" value="1"/>
</dbReference>
<feature type="transmembrane region" description="Helical" evidence="5">
    <location>
        <begin position="255"/>
        <end position="273"/>
    </location>
</feature>
<protein>
    <recommendedName>
        <fullName evidence="6">G-protein coupled receptors family 1 profile domain-containing protein</fullName>
    </recommendedName>
</protein>
<dbReference type="SUPFAM" id="SSF81321">
    <property type="entry name" value="Family A G protein-coupled receptor-like"/>
    <property type="match status" value="1"/>
</dbReference>
<dbReference type="Proteomes" id="UP000887568">
    <property type="component" value="Unplaced"/>
</dbReference>
<dbReference type="GO" id="GO:0004930">
    <property type="term" value="F:G protein-coupled receptor activity"/>
    <property type="evidence" value="ECO:0007669"/>
    <property type="project" value="InterPro"/>
</dbReference>
<evidence type="ECO:0000313" key="8">
    <source>
        <dbReference type="Proteomes" id="UP000887568"/>
    </source>
</evidence>
<dbReference type="EnsemblMetazoa" id="XM_038219114.1">
    <property type="protein sequence ID" value="XP_038075042.1"/>
    <property type="gene ID" value="LOC119742880"/>
</dbReference>
<dbReference type="InterPro" id="IPR000276">
    <property type="entry name" value="GPCR_Rhodpsn"/>
</dbReference>
<dbReference type="InterPro" id="IPR017452">
    <property type="entry name" value="GPCR_Rhodpsn_7TM"/>
</dbReference>
<dbReference type="RefSeq" id="XP_038075042.1">
    <property type="nucleotide sequence ID" value="XM_038219114.1"/>
</dbReference>
<dbReference type="CDD" id="cd00637">
    <property type="entry name" value="7tm_classA_rhodopsin-like"/>
    <property type="match status" value="1"/>
</dbReference>
<dbReference type="OrthoDB" id="9876908at2759"/>
<comment type="subcellular location">
    <subcellularLocation>
        <location evidence="1">Membrane</location>
    </subcellularLocation>
</comment>
<feature type="transmembrane region" description="Helical" evidence="5">
    <location>
        <begin position="40"/>
        <end position="62"/>
    </location>
</feature>
<keyword evidence="8" id="KW-1185">Reference proteome</keyword>
<dbReference type="PANTHER" id="PTHR45698">
    <property type="entry name" value="TRACE AMINE-ASSOCIATED RECEPTOR 19N-RELATED"/>
    <property type="match status" value="1"/>
</dbReference>
<organism evidence="7 8">
    <name type="scientific">Patiria miniata</name>
    <name type="common">Bat star</name>
    <name type="synonym">Asterina miniata</name>
    <dbReference type="NCBI Taxonomy" id="46514"/>
    <lineage>
        <taxon>Eukaryota</taxon>
        <taxon>Metazoa</taxon>
        <taxon>Echinodermata</taxon>
        <taxon>Eleutherozoa</taxon>
        <taxon>Asterozoa</taxon>
        <taxon>Asteroidea</taxon>
        <taxon>Valvatacea</taxon>
        <taxon>Valvatida</taxon>
        <taxon>Asterinidae</taxon>
        <taxon>Patiria</taxon>
    </lineage>
</organism>
<dbReference type="PROSITE" id="PS50262">
    <property type="entry name" value="G_PROTEIN_RECEP_F1_2"/>
    <property type="match status" value="1"/>
</dbReference>
<dbReference type="OMA" id="CRVWWSE"/>
<evidence type="ECO:0000256" key="1">
    <source>
        <dbReference type="ARBA" id="ARBA00004370"/>
    </source>
</evidence>
<dbReference type="PRINTS" id="PR00237">
    <property type="entry name" value="GPCRRHODOPSN"/>
</dbReference>
<dbReference type="AlphaFoldDB" id="A0A914BHY7"/>
<proteinExistence type="predicted"/>
<keyword evidence="2 5" id="KW-0812">Transmembrane</keyword>
<dbReference type="GO" id="GO:0016020">
    <property type="term" value="C:membrane"/>
    <property type="evidence" value="ECO:0007669"/>
    <property type="project" value="UniProtKB-SubCell"/>
</dbReference>
<evidence type="ECO:0000259" key="6">
    <source>
        <dbReference type="PROSITE" id="PS50262"/>
    </source>
</evidence>